<dbReference type="PANTHER" id="PTHR40661">
    <property type="match status" value="1"/>
</dbReference>
<organism evidence="5 6">
    <name type="scientific">Duffyella gerundensis</name>
    <dbReference type="NCBI Taxonomy" id="1619313"/>
    <lineage>
        <taxon>Bacteria</taxon>
        <taxon>Pseudomonadati</taxon>
        <taxon>Pseudomonadota</taxon>
        <taxon>Gammaproteobacteria</taxon>
        <taxon>Enterobacterales</taxon>
        <taxon>Erwiniaceae</taxon>
        <taxon>Duffyella</taxon>
    </lineage>
</organism>
<keyword evidence="3" id="KW-0804">Transcription</keyword>
<dbReference type="InterPro" id="IPR039418">
    <property type="entry name" value="LexA-like"/>
</dbReference>
<dbReference type="InterPro" id="IPR010982">
    <property type="entry name" value="Lambda_DNA-bd_dom_sf"/>
</dbReference>
<dbReference type="InterPro" id="IPR036286">
    <property type="entry name" value="LexA/Signal_pep-like_sf"/>
</dbReference>
<name>A0A0U5GIT3_9GAMM</name>
<dbReference type="OrthoDB" id="9791537at2"/>
<keyword evidence="1" id="KW-0805">Transcription regulation</keyword>
<keyword evidence="6" id="KW-1185">Reference proteome</keyword>
<evidence type="ECO:0000256" key="2">
    <source>
        <dbReference type="ARBA" id="ARBA00023125"/>
    </source>
</evidence>
<evidence type="ECO:0000259" key="4">
    <source>
        <dbReference type="PROSITE" id="PS50943"/>
    </source>
</evidence>
<dbReference type="GeneID" id="84614101"/>
<gene>
    <name evidence="5" type="ORF">EM595_0888</name>
</gene>
<proteinExistence type="predicted"/>
<dbReference type="InterPro" id="IPR001387">
    <property type="entry name" value="Cro/C1-type_HTH"/>
</dbReference>
<dbReference type="CDD" id="cd00093">
    <property type="entry name" value="HTH_XRE"/>
    <property type="match status" value="1"/>
</dbReference>
<dbReference type="RefSeq" id="WP_067428248.1">
    <property type="nucleotide sequence ID" value="NZ_CP072598.1"/>
</dbReference>
<dbReference type="AlphaFoldDB" id="A0A0U5GIT3"/>
<evidence type="ECO:0000256" key="1">
    <source>
        <dbReference type="ARBA" id="ARBA00023015"/>
    </source>
</evidence>
<dbReference type="STRING" id="1619313.EM595_0888"/>
<dbReference type="Pfam" id="PF00717">
    <property type="entry name" value="Peptidase_S24"/>
    <property type="match status" value="1"/>
</dbReference>
<keyword evidence="2" id="KW-0238">DNA-binding</keyword>
<evidence type="ECO:0000256" key="3">
    <source>
        <dbReference type="ARBA" id="ARBA00023163"/>
    </source>
</evidence>
<reference evidence="6" key="1">
    <citation type="submission" date="2015-11" db="EMBL/GenBank/DDBJ databases">
        <authorList>
            <person name="Blom J."/>
        </authorList>
    </citation>
    <scope>NUCLEOTIDE SEQUENCE [LARGE SCALE GENOMIC DNA]</scope>
</reference>
<accession>A0A0U5GIT3</accession>
<dbReference type="GO" id="GO:0003677">
    <property type="term" value="F:DNA binding"/>
    <property type="evidence" value="ECO:0007669"/>
    <property type="project" value="UniProtKB-KW"/>
</dbReference>
<keyword evidence="5" id="KW-0456">Lyase</keyword>
<dbReference type="PATRIC" id="fig|1619313.3.peg.926"/>
<dbReference type="CDD" id="cd06529">
    <property type="entry name" value="S24_LexA-like"/>
    <property type="match status" value="1"/>
</dbReference>
<dbReference type="InterPro" id="IPR015927">
    <property type="entry name" value="Peptidase_S24_S26A/B/C"/>
</dbReference>
<evidence type="ECO:0000313" key="6">
    <source>
        <dbReference type="Proteomes" id="UP000059419"/>
    </source>
</evidence>
<dbReference type="KEGG" id="ege:EM595_0888"/>
<dbReference type="SUPFAM" id="SSF51306">
    <property type="entry name" value="LexA/Signal peptidase"/>
    <property type="match status" value="1"/>
</dbReference>
<evidence type="ECO:0000313" key="5">
    <source>
        <dbReference type="EMBL" id="CUU23124.1"/>
    </source>
</evidence>
<sequence length="245" mass="27425">MVKRECSKQAFTARLIAACESAGVSGHGRNKQVADALQKQGCKISTPGVWKWFHGQAIPDATNILALSQLLGVRAEWLEYGAGNVTADGEANHLFRGIGKGTYRVEVLDFTINLPGSAHPRDEFVETITAIEYGMDEARVLFNGRPAESIRLIAINSDAMSGTFEPRDQIFVDISIQLFDGDGIYIFTLDDQLYLKRLQQQHRKLAVISDNKRYETWYLTREEAQGMQVHAKVIMSQPRAYQFLG</sequence>
<feature type="domain" description="HTH cro/C1-type" evidence="4">
    <location>
        <begin position="44"/>
        <end position="78"/>
    </location>
</feature>
<dbReference type="PANTHER" id="PTHR40661:SF3">
    <property type="entry name" value="FELS-1 PROPHAGE TRANSCRIPTIONAL REGULATOR"/>
    <property type="match status" value="1"/>
</dbReference>
<dbReference type="Gene3D" id="1.10.260.40">
    <property type="entry name" value="lambda repressor-like DNA-binding domains"/>
    <property type="match status" value="1"/>
</dbReference>
<dbReference type="PROSITE" id="PS50943">
    <property type="entry name" value="HTH_CROC1"/>
    <property type="match status" value="1"/>
</dbReference>
<protein>
    <submittedName>
        <fullName evidence="5">Chromophore lyase</fullName>
    </submittedName>
</protein>
<dbReference type="Proteomes" id="UP000059419">
    <property type="component" value="Chromosome 1"/>
</dbReference>
<dbReference type="EMBL" id="LN907827">
    <property type="protein sequence ID" value="CUU23124.1"/>
    <property type="molecule type" value="Genomic_DNA"/>
</dbReference>
<dbReference type="GO" id="GO:0016829">
    <property type="term" value="F:lyase activity"/>
    <property type="evidence" value="ECO:0007669"/>
    <property type="project" value="UniProtKB-KW"/>
</dbReference>
<dbReference type="Gene3D" id="2.10.109.10">
    <property type="entry name" value="Umud Fragment, subunit A"/>
    <property type="match status" value="1"/>
</dbReference>